<gene>
    <name evidence="1" type="ORF">DFQ00_102221</name>
</gene>
<dbReference type="EMBL" id="QJSW01000002">
    <property type="protein sequence ID" value="PYE51427.1"/>
    <property type="molecule type" value="Genomic_DNA"/>
</dbReference>
<proteinExistence type="predicted"/>
<dbReference type="Proteomes" id="UP000247790">
    <property type="component" value="Unassembled WGS sequence"/>
</dbReference>
<comment type="caution">
    <text evidence="1">The sequence shown here is derived from an EMBL/GenBank/DDBJ whole genome shotgun (WGS) entry which is preliminary data.</text>
</comment>
<dbReference type="AlphaFoldDB" id="A0A2V4VVF1"/>
<accession>A0A2V4VVF1</accession>
<sequence length="59" mass="6777">MNKVDQNGKVIIEVINLEKKLRSETHIIPNLGTLIINGEPSVENCKMFVKILMDSKRRK</sequence>
<name>A0A2V4VVF1_PAEBA</name>
<organism evidence="1 2">
    <name type="scientific">Paenibacillus barcinonensis</name>
    <dbReference type="NCBI Taxonomy" id="198119"/>
    <lineage>
        <taxon>Bacteria</taxon>
        <taxon>Bacillati</taxon>
        <taxon>Bacillota</taxon>
        <taxon>Bacilli</taxon>
        <taxon>Bacillales</taxon>
        <taxon>Paenibacillaceae</taxon>
        <taxon>Paenibacillus</taxon>
    </lineage>
</organism>
<evidence type="ECO:0000313" key="2">
    <source>
        <dbReference type="Proteomes" id="UP000247790"/>
    </source>
</evidence>
<reference evidence="1 2" key="1">
    <citation type="submission" date="2018-06" db="EMBL/GenBank/DDBJ databases">
        <title>Genomic Encyclopedia of Type Strains, Phase III (KMG-III): the genomes of soil and plant-associated and newly described type strains.</title>
        <authorList>
            <person name="Whitman W."/>
        </authorList>
    </citation>
    <scope>NUCLEOTIDE SEQUENCE [LARGE SCALE GENOMIC DNA]</scope>
    <source>
        <strain evidence="1 2">CECT 7022</strain>
    </source>
</reference>
<protein>
    <submittedName>
        <fullName evidence="1">Uncharacterized protein</fullName>
    </submittedName>
</protein>
<evidence type="ECO:0000313" key="1">
    <source>
        <dbReference type="EMBL" id="PYE51427.1"/>
    </source>
</evidence>